<name>A0AA36H4V9_CYLNA</name>
<sequence length="88" mass="10334">MPVIINAHRNGYYRQNYDSVGWENIAAQFTRNPVFDPYTRYVLLSDAFSAAVIGQLDYKFVFKLIRYAYSSKSGEKQWLPWKAIVDEM</sequence>
<dbReference type="GO" id="GO:0042277">
    <property type="term" value="F:peptide binding"/>
    <property type="evidence" value="ECO:0007669"/>
    <property type="project" value="TreeGrafter"/>
</dbReference>
<comment type="caution">
    <text evidence="3">The sequence shown here is derived from an EMBL/GenBank/DDBJ whole genome shotgun (WGS) entry which is preliminary data.</text>
</comment>
<feature type="non-terminal residue" evidence="3">
    <location>
        <position position="1"/>
    </location>
</feature>
<dbReference type="PANTHER" id="PTHR11533:SF301">
    <property type="entry name" value="AMINOPEPTIDASE"/>
    <property type="match status" value="1"/>
</dbReference>
<gene>
    <name evidence="3" type="ORF">CYNAS_LOCUS15804</name>
</gene>
<dbReference type="GO" id="GO:0006508">
    <property type="term" value="P:proteolysis"/>
    <property type="evidence" value="ECO:0007669"/>
    <property type="project" value="TreeGrafter"/>
</dbReference>
<dbReference type="PANTHER" id="PTHR11533">
    <property type="entry name" value="PROTEASE M1 ZINC METALLOPROTEASE"/>
    <property type="match status" value="1"/>
</dbReference>
<dbReference type="GO" id="GO:0005737">
    <property type="term" value="C:cytoplasm"/>
    <property type="evidence" value="ECO:0007669"/>
    <property type="project" value="TreeGrafter"/>
</dbReference>
<accession>A0AA36H4V9</accession>
<dbReference type="InterPro" id="IPR024571">
    <property type="entry name" value="ERAP1-like_C_dom"/>
</dbReference>
<dbReference type="EMBL" id="CATQJL010000305">
    <property type="protein sequence ID" value="CAJ0603821.1"/>
    <property type="molecule type" value="Genomic_DNA"/>
</dbReference>
<dbReference type="Proteomes" id="UP001176961">
    <property type="component" value="Unassembled WGS sequence"/>
</dbReference>
<evidence type="ECO:0000313" key="3">
    <source>
        <dbReference type="EMBL" id="CAJ0603821.1"/>
    </source>
</evidence>
<dbReference type="GO" id="GO:0070006">
    <property type="term" value="F:metalloaminopeptidase activity"/>
    <property type="evidence" value="ECO:0007669"/>
    <property type="project" value="TreeGrafter"/>
</dbReference>
<dbReference type="AlphaFoldDB" id="A0AA36H4V9"/>
<evidence type="ECO:0000259" key="2">
    <source>
        <dbReference type="Pfam" id="PF11838"/>
    </source>
</evidence>
<comment type="similarity">
    <text evidence="1">Belongs to the peptidase M1 family.</text>
</comment>
<dbReference type="GO" id="GO:0005615">
    <property type="term" value="C:extracellular space"/>
    <property type="evidence" value="ECO:0007669"/>
    <property type="project" value="TreeGrafter"/>
</dbReference>
<dbReference type="InterPro" id="IPR050344">
    <property type="entry name" value="Peptidase_M1_aminopeptidases"/>
</dbReference>
<feature type="domain" description="ERAP1-like C-terminal" evidence="2">
    <location>
        <begin position="3"/>
        <end position="87"/>
    </location>
</feature>
<dbReference type="GO" id="GO:0043171">
    <property type="term" value="P:peptide catabolic process"/>
    <property type="evidence" value="ECO:0007669"/>
    <property type="project" value="TreeGrafter"/>
</dbReference>
<dbReference type="Gene3D" id="1.10.3480.20">
    <property type="match status" value="1"/>
</dbReference>
<proteinExistence type="inferred from homology"/>
<protein>
    <recommendedName>
        <fullName evidence="2">ERAP1-like C-terminal domain-containing protein</fullName>
    </recommendedName>
</protein>
<dbReference type="GO" id="GO:0016020">
    <property type="term" value="C:membrane"/>
    <property type="evidence" value="ECO:0007669"/>
    <property type="project" value="TreeGrafter"/>
</dbReference>
<evidence type="ECO:0000256" key="1">
    <source>
        <dbReference type="ARBA" id="ARBA00010136"/>
    </source>
</evidence>
<dbReference type="GO" id="GO:0008270">
    <property type="term" value="F:zinc ion binding"/>
    <property type="evidence" value="ECO:0007669"/>
    <property type="project" value="TreeGrafter"/>
</dbReference>
<evidence type="ECO:0000313" key="4">
    <source>
        <dbReference type="Proteomes" id="UP001176961"/>
    </source>
</evidence>
<reference evidence="3" key="1">
    <citation type="submission" date="2023-07" db="EMBL/GenBank/DDBJ databases">
        <authorList>
            <consortium name="CYATHOMIX"/>
        </authorList>
    </citation>
    <scope>NUCLEOTIDE SEQUENCE</scope>
    <source>
        <strain evidence="3">N/A</strain>
    </source>
</reference>
<keyword evidence="4" id="KW-1185">Reference proteome</keyword>
<dbReference type="Pfam" id="PF11838">
    <property type="entry name" value="ERAP1_C"/>
    <property type="match status" value="1"/>
</dbReference>
<organism evidence="3 4">
    <name type="scientific">Cylicocyclus nassatus</name>
    <name type="common">Nematode worm</name>
    <dbReference type="NCBI Taxonomy" id="53992"/>
    <lineage>
        <taxon>Eukaryota</taxon>
        <taxon>Metazoa</taxon>
        <taxon>Ecdysozoa</taxon>
        <taxon>Nematoda</taxon>
        <taxon>Chromadorea</taxon>
        <taxon>Rhabditida</taxon>
        <taxon>Rhabditina</taxon>
        <taxon>Rhabditomorpha</taxon>
        <taxon>Strongyloidea</taxon>
        <taxon>Strongylidae</taxon>
        <taxon>Cylicocyclus</taxon>
    </lineage>
</organism>